<dbReference type="InterPro" id="IPR024034">
    <property type="entry name" value="ATPase_F1/V1_b/a_C"/>
</dbReference>
<dbReference type="SUPFAM" id="SSF52540">
    <property type="entry name" value="P-loop containing nucleoside triphosphate hydrolases"/>
    <property type="match status" value="1"/>
</dbReference>
<reference evidence="14 15" key="1">
    <citation type="submission" date="2017-09" db="EMBL/GenBank/DDBJ databases">
        <title>Depth-based differentiation of microbial function through sediment-hosted aquifers and enrichment of novel symbionts in the deep terrestrial subsurface.</title>
        <authorList>
            <person name="Probst A.J."/>
            <person name="Ladd B."/>
            <person name="Jarett J.K."/>
            <person name="Geller-Mcgrath D.E."/>
            <person name="Sieber C.M."/>
            <person name="Emerson J.B."/>
            <person name="Anantharaman K."/>
            <person name="Thomas B.C."/>
            <person name="Malmstrom R."/>
            <person name="Stieglmeier M."/>
            <person name="Klingl A."/>
            <person name="Woyke T."/>
            <person name="Ryan C.M."/>
            <person name="Banfield J.F."/>
        </authorList>
    </citation>
    <scope>NUCLEOTIDE SEQUENCE [LARGE SCALE GENOMIC DNA]</scope>
    <source>
        <strain evidence="14">CG23_combo_of_CG06-09_8_20_14_all_39_17</strain>
    </source>
</reference>
<comment type="function">
    <text evidence="12">Produces ATP from ADP in the presence of a proton gradient across the membrane. The catalytic sites are hosted primarily by the beta subunits.</text>
</comment>
<dbReference type="EMBL" id="PCRO01000026">
    <property type="protein sequence ID" value="PIP22809.1"/>
    <property type="molecule type" value="Genomic_DNA"/>
</dbReference>
<comment type="caution">
    <text evidence="14">The sequence shown here is derived from an EMBL/GenBank/DDBJ whole genome shotgun (WGS) entry which is preliminary data.</text>
</comment>
<dbReference type="InterPro" id="IPR055190">
    <property type="entry name" value="ATP-synt_VA_C"/>
</dbReference>
<dbReference type="PANTHER" id="PTHR15184">
    <property type="entry name" value="ATP SYNTHASE"/>
    <property type="match status" value="1"/>
</dbReference>
<dbReference type="InterPro" id="IPR036121">
    <property type="entry name" value="ATPase_F1/V1/A1_a/bsu_N_sf"/>
</dbReference>
<evidence type="ECO:0000256" key="1">
    <source>
        <dbReference type="ARBA" id="ARBA00004170"/>
    </source>
</evidence>
<evidence type="ECO:0000256" key="2">
    <source>
        <dbReference type="ARBA" id="ARBA00008936"/>
    </source>
</evidence>
<dbReference type="Pfam" id="PF00006">
    <property type="entry name" value="ATP-synt_ab"/>
    <property type="match status" value="1"/>
</dbReference>
<dbReference type="EC" id="7.1.2.2" evidence="12"/>
<evidence type="ECO:0000256" key="8">
    <source>
        <dbReference type="ARBA" id="ARBA00023065"/>
    </source>
</evidence>
<dbReference type="PANTHER" id="PTHR15184:SF71">
    <property type="entry name" value="ATP SYNTHASE SUBUNIT BETA, MITOCHONDRIAL"/>
    <property type="match status" value="1"/>
</dbReference>
<dbReference type="NCBIfam" id="TIGR01039">
    <property type="entry name" value="atpD"/>
    <property type="match status" value="1"/>
</dbReference>
<evidence type="ECO:0000256" key="11">
    <source>
        <dbReference type="ARBA" id="ARBA00023310"/>
    </source>
</evidence>
<evidence type="ECO:0000256" key="4">
    <source>
        <dbReference type="ARBA" id="ARBA00022741"/>
    </source>
</evidence>
<dbReference type="SUPFAM" id="SSF50615">
    <property type="entry name" value="N-terminal domain of alpha and beta subunits of F1 ATP synthase"/>
    <property type="match status" value="1"/>
</dbReference>
<dbReference type="InterPro" id="IPR000194">
    <property type="entry name" value="ATPase_F1/V1/A1_a/bsu_nucl-bd"/>
</dbReference>
<proteinExistence type="inferred from homology"/>
<keyword evidence="8 12" id="KW-0406">Ion transport</keyword>
<keyword evidence="7 12" id="KW-1278">Translocase</keyword>
<dbReference type="FunFam" id="3.40.50.300:FF:001630">
    <property type="entry name" value="ATP synthase subunit beta"/>
    <property type="match status" value="1"/>
</dbReference>
<comment type="subcellular location">
    <subcellularLocation>
        <location evidence="12">Cell membrane</location>
        <topology evidence="12">Peripheral membrane protein</topology>
    </subcellularLocation>
    <subcellularLocation>
        <location evidence="1">Membrane</location>
        <topology evidence="1">Peripheral membrane protein</topology>
    </subcellularLocation>
</comment>
<gene>
    <name evidence="12" type="primary">atpD</name>
    <name evidence="14" type="ORF">COX37_02000</name>
</gene>
<keyword evidence="9 12" id="KW-0472">Membrane</keyword>
<organism evidence="14 15">
    <name type="scientific">Candidatus Nealsonbacteria bacterium CG23_combo_of_CG06-09_8_20_14_all_39_17</name>
    <dbReference type="NCBI Taxonomy" id="1974722"/>
    <lineage>
        <taxon>Bacteria</taxon>
        <taxon>Candidatus Nealsoniibacteriota</taxon>
    </lineage>
</organism>
<keyword evidence="12" id="KW-1003">Cell membrane</keyword>
<evidence type="ECO:0000256" key="3">
    <source>
        <dbReference type="ARBA" id="ARBA00022448"/>
    </source>
</evidence>
<dbReference type="CDD" id="cd01133">
    <property type="entry name" value="F1-ATPase_beta_CD"/>
    <property type="match status" value="1"/>
</dbReference>
<dbReference type="CDD" id="cd18115">
    <property type="entry name" value="ATP-synt_F1_beta_N"/>
    <property type="match status" value="1"/>
</dbReference>
<dbReference type="HAMAP" id="MF_01347">
    <property type="entry name" value="ATP_synth_beta_bact"/>
    <property type="match status" value="1"/>
</dbReference>
<keyword evidence="11 12" id="KW-0066">ATP synthesis</keyword>
<dbReference type="Gene3D" id="1.10.1140.10">
    <property type="entry name" value="Bovine Mitochondrial F1-atpase, Atp Synthase Beta Chain, Chain D, domain 3"/>
    <property type="match status" value="1"/>
</dbReference>
<protein>
    <recommendedName>
        <fullName evidence="12">ATP synthase subunit beta</fullName>
        <ecNumber evidence="12">7.1.2.2</ecNumber>
    </recommendedName>
    <alternativeName>
        <fullName evidence="12">ATP synthase F1 sector subunit beta</fullName>
    </alternativeName>
    <alternativeName>
        <fullName evidence="12">F-ATPase subunit beta</fullName>
    </alternativeName>
</protein>
<evidence type="ECO:0000313" key="15">
    <source>
        <dbReference type="Proteomes" id="UP000229976"/>
    </source>
</evidence>
<dbReference type="Gene3D" id="3.40.50.300">
    <property type="entry name" value="P-loop containing nucleotide triphosphate hydrolases"/>
    <property type="match status" value="1"/>
</dbReference>
<sequence length="448" mass="49432">MAKIIQILGPVVDIQFDEEEKLPQIFDALLVQKNKLILETEQHLGGGRVRCVALGSTDGLSRSDEVVSSGSPVKVPTGKETLGRVFNAMGEVIDGKGPLKSGDLKSIHKKSPAFKDQKTKIEILETGIKAIDLLIPLPKGGKIGLFGGAGVGKTVIIQELIRNIAQVHRGVSVFAGIGERSREGNEIIREMEKSGVLKNCALVFGQMNETSGVRFRTPFTGLTMAEHFRDVENKDVLVFMDNIFRFIQAGNEVSALLGRIPSQTGYQPTLFSEIAQIEERITSTKNGSLTAIQAVFVPADDLTDPAVVSIFNHLDGIIVLARSLADKGIYPAIDVLESSSMILRPEIVGERHYTVAKEVVRVLKRYKELEDIISILGLEELSEEDKRIVNRARKIQKFLSQPLHVAEVFSGIPGQYLKIEETVEDFEKIVSGKLDDLREEEFYMKGRI</sequence>
<dbReference type="GO" id="GO:0045259">
    <property type="term" value="C:proton-transporting ATP synthase complex"/>
    <property type="evidence" value="ECO:0007669"/>
    <property type="project" value="UniProtKB-KW"/>
</dbReference>
<dbReference type="Gene3D" id="2.40.10.170">
    <property type="match status" value="1"/>
</dbReference>
<accession>A0A2G9YUF4</accession>
<evidence type="ECO:0000256" key="5">
    <source>
        <dbReference type="ARBA" id="ARBA00022781"/>
    </source>
</evidence>
<dbReference type="AlphaFoldDB" id="A0A2G9YUF4"/>
<dbReference type="InterPro" id="IPR005722">
    <property type="entry name" value="ATP_synth_F1_bsu"/>
</dbReference>
<dbReference type="Proteomes" id="UP000229976">
    <property type="component" value="Unassembled WGS sequence"/>
</dbReference>
<evidence type="ECO:0000256" key="7">
    <source>
        <dbReference type="ARBA" id="ARBA00022967"/>
    </source>
</evidence>
<feature type="domain" description="AAA+ ATPase" evidence="13">
    <location>
        <begin position="139"/>
        <end position="324"/>
    </location>
</feature>
<dbReference type="InterPro" id="IPR003593">
    <property type="entry name" value="AAA+_ATPase"/>
</dbReference>
<comment type="catalytic activity">
    <reaction evidence="12">
        <text>ATP + H2O + 4 H(+)(in) = ADP + phosphate + 5 H(+)(out)</text>
        <dbReference type="Rhea" id="RHEA:57720"/>
        <dbReference type="ChEBI" id="CHEBI:15377"/>
        <dbReference type="ChEBI" id="CHEBI:15378"/>
        <dbReference type="ChEBI" id="CHEBI:30616"/>
        <dbReference type="ChEBI" id="CHEBI:43474"/>
        <dbReference type="ChEBI" id="CHEBI:456216"/>
        <dbReference type="EC" id="7.1.2.2"/>
    </reaction>
</comment>
<dbReference type="Pfam" id="PF02874">
    <property type="entry name" value="ATP-synt_ab_N"/>
    <property type="match status" value="1"/>
</dbReference>
<dbReference type="GO" id="GO:0046933">
    <property type="term" value="F:proton-transporting ATP synthase activity, rotational mechanism"/>
    <property type="evidence" value="ECO:0007669"/>
    <property type="project" value="UniProtKB-UniRule"/>
</dbReference>
<comment type="similarity">
    <text evidence="2 12">Belongs to the ATPase alpha/beta chains family.</text>
</comment>
<keyword evidence="3 12" id="KW-0813">Transport</keyword>
<keyword evidence="5 12" id="KW-0375">Hydrogen ion transport</keyword>
<keyword evidence="6 12" id="KW-0067">ATP-binding</keyword>
<keyword evidence="10 12" id="KW-0139">CF(1)</keyword>
<dbReference type="SMART" id="SM00382">
    <property type="entry name" value="AAA"/>
    <property type="match status" value="1"/>
</dbReference>
<dbReference type="InterPro" id="IPR020003">
    <property type="entry name" value="ATPase_a/bsu_AS"/>
</dbReference>
<evidence type="ECO:0000256" key="10">
    <source>
        <dbReference type="ARBA" id="ARBA00023196"/>
    </source>
</evidence>
<dbReference type="InterPro" id="IPR050053">
    <property type="entry name" value="ATPase_alpha/beta_chains"/>
</dbReference>
<dbReference type="CDD" id="cd18110">
    <property type="entry name" value="ATP-synt_F1_beta_C"/>
    <property type="match status" value="1"/>
</dbReference>
<evidence type="ECO:0000256" key="6">
    <source>
        <dbReference type="ARBA" id="ARBA00022840"/>
    </source>
</evidence>
<dbReference type="FunFam" id="1.10.1140.10:FF:000005">
    <property type="entry name" value="ATP synthase subunit beta"/>
    <property type="match status" value="1"/>
</dbReference>
<dbReference type="GO" id="GO:0005524">
    <property type="term" value="F:ATP binding"/>
    <property type="evidence" value="ECO:0007669"/>
    <property type="project" value="UniProtKB-UniRule"/>
</dbReference>
<evidence type="ECO:0000259" key="13">
    <source>
        <dbReference type="SMART" id="SM00382"/>
    </source>
</evidence>
<keyword evidence="4 12" id="KW-0547">Nucleotide-binding</keyword>
<evidence type="ECO:0000313" key="14">
    <source>
        <dbReference type="EMBL" id="PIP22809.1"/>
    </source>
</evidence>
<evidence type="ECO:0000256" key="9">
    <source>
        <dbReference type="ARBA" id="ARBA00023136"/>
    </source>
</evidence>
<dbReference type="GO" id="GO:0005886">
    <property type="term" value="C:plasma membrane"/>
    <property type="evidence" value="ECO:0007669"/>
    <property type="project" value="UniProtKB-SubCell"/>
</dbReference>
<dbReference type="Pfam" id="PF22919">
    <property type="entry name" value="ATP-synt_VA_C"/>
    <property type="match status" value="1"/>
</dbReference>
<dbReference type="InterPro" id="IPR004100">
    <property type="entry name" value="ATPase_F1/V1/A1_a/bsu_N"/>
</dbReference>
<dbReference type="PROSITE" id="PS00152">
    <property type="entry name" value="ATPASE_ALPHA_BETA"/>
    <property type="match status" value="1"/>
</dbReference>
<evidence type="ECO:0000256" key="12">
    <source>
        <dbReference type="HAMAP-Rule" id="MF_01347"/>
    </source>
</evidence>
<dbReference type="SUPFAM" id="SSF47917">
    <property type="entry name" value="C-terminal domain of alpha and beta subunits of F1 ATP synthase"/>
    <property type="match status" value="1"/>
</dbReference>
<dbReference type="InterPro" id="IPR027417">
    <property type="entry name" value="P-loop_NTPase"/>
</dbReference>
<feature type="binding site" evidence="12">
    <location>
        <begin position="147"/>
        <end position="154"/>
    </location>
    <ligand>
        <name>ATP</name>
        <dbReference type="ChEBI" id="CHEBI:30616"/>
    </ligand>
</feature>
<name>A0A2G9YUF4_9BACT</name>